<evidence type="ECO:0000256" key="4">
    <source>
        <dbReference type="SAM" id="MobiDB-lite"/>
    </source>
</evidence>
<evidence type="ECO:0000313" key="8">
    <source>
        <dbReference type="Proteomes" id="UP000677228"/>
    </source>
</evidence>
<accession>A0A8S2ENL4</accession>
<dbReference type="SUPFAM" id="SSF52540">
    <property type="entry name" value="P-loop containing nucleoside triphosphate hydrolases"/>
    <property type="match status" value="1"/>
</dbReference>
<dbReference type="InterPro" id="IPR027417">
    <property type="entry name" value="P-loop_NTPase"/>
</dbReference>
<dbReference type="GO" id="GO:0005525">
    <property type="term" value="F:GTP binding"/>
    <property type="evidence" value="ECO:0007669"/>
    <property type="project" value="InterPro"/>
</dbReference>
<comment type="caution">
    <text evidence="6">The sequence shown here is derived from an EMBL/GenBank/DDBJ whole genome shotgun (WGS) entry which is preliminary data.</text>
</comment>
<dbReference type="Gene3D" id="3.40.50.300">
    <property type="entry name" value="P-loop containing nucleotide triphosphate hydrolases"/>
    <property type="match status" value="1"/>
</dbReference>
<comment type="similarity">
    <text evidence="1">Belongs to the TRAFAC class TrmE-Era-EngA-EngB-Septin-like GTPase superfamily. AIG1/Toc34/Toc159-like paraseptin GTPase family. IAN subfamily.</text>
</comment>
<feature type="coiled-coil region" evidence="3">
    <location>
        <begin position="322"/>
        <end position="388"/>
    </location>
</feature>
<organism evidence="6 8">
    <name type="scientific">Didymodactylos carnosus</name>
    <dbReference type="NCBI Taxonomy" id="1234261"/>
    <lineage>
        <taxon>Eukaryota</taxon>
        <taxon>Metazoa</taxon>
        <taxon>Spiralia</taxon>
        <taxon>Gnathifera</taxon>
        <taxon>Rotifera</taxon>
        <taxon>Eurotatoria</taxon>
        <taxon>Bdelloidea</taxon>
        <taxon>Philodinida</taxon>
        <taxon>Philodinidae</taxon>
        <taxon>Didymodactylos</taxon>
    </lineage>
</organism>
<dbReference type="InterPro" id="IPR006703">
    <property type="entry name" value="G_AIG1"/>
</dbReference>
<name>A0A8S2ENL4_9BILA</name>
<feature type="region of interest" description="Disordered" evidence="4">
    <location>
        <begin position="285"/>
        <end position="304"/>
    </location>
</feature>
<evidence type="ECO:0000313" key="6">
    <source>
        <dbReference type="EMBL" id="CAF1195076.1"/>
    </source>
</evidence>
<dbReference type="Proteomes" id="UP000682733">
    <property type="component" value="Unassembled WGS sequence"/>
</dbReference>
<keyword evidence="2" id="KW-0547">Nucleotide-binding</keyword>
<evidence type="ECO:0000313" key="7">
    <source>
        <dbReference type="EMBL" id="CAF4005381.1"/>
    </source>
</evidence>
<proteinExistence type="inferred from homology"/>
<gene>
    <name evidence="6" type="ORF">OVA965_LOCUS23704</name>
    <name evidence="7" type="ORF">TMI583_LOCUS24426</name>
</gene>
<keyword evidence="3" id="KW-0175">Coiled coil</keyword>
<dbReference type="Pfam" id="PF04548">
    <property type="entry name" value="AIG1"/>
    <property type="match status" value="1"/>
</dbReference>
<dbReference type="EMBL" id="CAJNOK010013950">
    <property type="protein sequence ID" value="CAF1195076.1"/>
    <property type="molecule type" value="Genomic_DNA"/>
</dbReference>
<evidence type="ECO:0000256" key="1">
    <source>
        <dbReference type="ARBA" id="ARBA00008535"/>
    </source>
</evidence>
<dbReference type="CDD" id="cd00882">
    <property type="entry name" value="Ras_like_GTPase"/>
    <property type="match status" value="1"/>
</dbReference>
<protein>
    <recommendedName>
        <fullName evidence="5">AIG1-type G domain-containing protein</fullName>
    </recommendedName>
</protein>
<dbReference type="EMBL" id="CAJOBA010035481">
    <property type="protein sequence ID" value="CAF4005381.1"/>
    <property type="molecule type" value="Genomic_DNA"/>
</dbReference>
<sequence length="438" mass="52354">MIRSRTKSERPSSIWSGLIILLFFKTITKEIGLITLGNSGVGKSFLANVLLASETFLHKFSINSVTRNTEYKELYISNTSFAIFDVPGLIEKNQERIESNKTQIYKAFEERPTSIILFVFSQTGGRIRDEDLVAFQAISDAYPMTSQSLVFVINNIPDYLPDKENYDGEMIFFLKEITKMNKINVCFLNQVQNDQNYRLNLMNMRIKLTQFLLNCIPQEHIKQHDIILQADQIKDLKQIVNDVQNKFSIEKQQLQEEIREQQKIYTDKMKKQQYDFEQKVQEMQKRQEQQFREQQKQQSEEKHQRQLLELKLKEQGASSHQLQELLNQVQAAQAYREELQKNEEKFQQRYREQQILSKQIEQSYEKQIMIQQEKVQDLNEQYRKDRERRFDELRDIQNANMQFQKQQMEQQQKISQEQLLYFQLIDDKLKKDIHCNIA</sequence>
<dbReference type="Proteomes" id="UP000677228">
    <property type="component" value="Unassembled WGS sequence"/>
</dbReference>
<evidence type="ECO:0000259" key="5">
    <source>
        <dbReference type="Pfam" id="PF04548"/>
    </source>
</evidence>
<feature type="coiled-coil region" evidence="3">
    <location>
        <begin position="240"/>
        <end position="271"/>
    </location>
</feature>
<reference evidence="6" key="1">
    <citation type="submission" date="2021-02" db="EMBL/GenBank/DDBJ databases">
        <authorList>
            <person name="Nowell W R."/>
        </authorList>
    </citation>
    <scope>NUCLEOTIDE SEQUENCE</scope>
</reference>
<evidence type="ECO:0000256" key="3">
    <source>
        <dbReference type="SAM" id="Coils"/>
    </source>
</evidence>
<dbReference type="AlphaFoldDB" id="A0A8S2ENL4"/>
<feature type="domain" description="AIG1-type G" evidence="5">
    <location>
        <begin position="33"/>
        <end position="196"/>
    </location>
</feature>
<evidence type="ECO:0000256" key="2">
    <source>
        <dbReference type="ARBA" id="ARBA00022741"/>
    </source>
</evidence>